<sequence>MIRFLARRLLNYVVLLALASFLAFCLTSVTFHPLDSFIQRHPQPRPKPSTPKPLSLAWISPYRCGTRNGLPGGPR</sequence>
<proteinExistence type="predicted"/>
<dbReference type="EMBL" id="JAOB01000011">
    <property type="protein sequence ID" value="EUA73470.1"/>
    <property type="molecule type" value="Genomic_DNA"/>
</dbReference>
<comment type="caution">
    <text evidence="1">The sequence shown here is derived from an EMBL/GenBank/DDBJ whole genome shotgun (WGS) entry which is preliminary data.</text>
</comment>
<dbReference type="AlphaFoldDB" id="X8E0W2"/>
<evidence type="ECO:0000313" key="1">
    <source>
        <dbReference type="EMBL" id="EUA73470.1"/>
    </source>
</evidence>
<reference evidence="1" key="1">
    <citation type="submission" date="2014-01" db="EMBL/GenBank/DDBJ databases">
        <authorList>
            <person name="Brown-Elliot B."/>
            <person name="Wallace R."/>
            <person name="Lenaerts A."/>
            <person name="Ordway D."/>
            <person name="DeGroote M.A."/>
            <person name="Parker T."/>
            <person name="Sizemore C."/>
            <person name="Tallon L.J."/>
            <person name="Sadzewicz L.K."/>
            <person name="Sengamalay N."/>
            <person name="Fraser C.M."/>
            <person name="Hine E."/>
            <person name="Shefchek K.A."/>
            <person name="Das S.P."/>
            <person name="Tettelin H."/>
        </authorList>
    </citation>
    <scope>NUCLEOTIDE SEQUENCE [LARGE SCALE GENOMIC DNA]</scope>
    <source>
        <strain evidence="1">4042</strain>
    </source>
</reference>
<name>X8E0W2_MYCXE</name>
<protein>
    <submittedName>
        <fullName evidence="1">ABC transporter, permease OppB domain protein</fullName>
    </submittedName>
</protein>
<accession>X8E0W2</accession>
<gene>
    <name evidence="1" type="ORF">I553_9626</name>
</gene>
<organism evidence="1">
    <name type="scientific">Mycobacterium xenopi 4042</name>
    <dbReference type="NCBI Taxonomy" id="1299334"/>
    <lineage>
        <taxon>Bacteria</taxon>
        <taxon>Bacillati</taxon>
        <taxon>Actinomycetota</taxon>
        <taxon>Actinomycetes</taxon>
        <taxon>Mycobacteriales</taxon>
        <taxon>Mycobacteriaceae</taxon>
        <taxon>Mycobacterium</taxon>
    </lineage>
</organism>
<dbReference type="PATRIC" id="fig|1299334.3.peg.1136"/>